<feature type="transmembrane region" description="Helical" evidence="1">
    <location>
        <begin position="225"/>
        <end position="244"/>
    </location>
</feature>
<dbReference type="Pfam" id="PF06197">
    <property type="entry name" value="DUF998"/>
    <property type="match status" value="1"/>
</dbReference>
<comment type="caution">
    <text evidence="2">The sequence shown here is derived from an EMBL/GenBank/DDBJ whole genome shotgun (WGS) entry which is preliminary data.</text>
</comment>
<name>A0A372G470_9ACTN</name>
<accession>A0A372G470</accession>
<feature type="transmembrane region" description="Helical" evidence="1">
    <location>
        <begin position="12"/>
        <end position="39"/>
    </location>
</feature>
<keyword evidence="1" id="KW-0812">Transmembrane</keyword>
<dbReference type="Proteomes" id="UP000262621">
    <property type="component" value="Unassembled WGS sequence"/>
</dbReference>
<organism evidence="2 3">
    <name type="scientific">Micromonospora craniellae</name>
    <dbReference type="NCBI Taxonomy" id="2294034"/>
    <lineage>
        <taxon>Bacteria</taxon>
        <taxon>Bacillati</taxon>
        <taxon>Actinomycetota</taxon>
        <taxon>Actinomycetes</taxon>
        <taxon>Micromonosporales</taxon>
        <taxon>Micromonosporaceae</taxon>
        <taxon>Micromonospora</taxon>
    </lineage>
</organism>
<feature type="transmembrane region" description="Helical" evidence="1">
    <location>
        <begin position="192"/>
        <end position="213"/>
    </location>
</feature>
<dbReference type="OrthoDB" id="3388437at2"/>
<dbReference type="RefSeq" id="WP_117226687.1">
    <property type="nucleotide sequence ID" value="NZ_CP061725.1"/>
</dbReference>
<feature type="transmembrane region" description="Helical" evidence="1">
    <location>
        <begin position="116"/>
        <end position="138"/>
    </location>
</feature>
<reference evidence="2 3" key="1">
    <citation type="submission" date="2018-08" db="EMBL/GenBank/DDBJ databases">
        <title>Verrucosispora craniellae sp. nov., isolated from a marine sponge in the South China Sea.</title>
        <authorList>
            <person name="Li L."/>
            <person name="Lin H.W."/>
        </authorList>
    </citation>
    <scope>NUCLEOTIDE SEQUENCE [LARGE SCALE GENOMIC DNA]</scope>
    <source>
        <strain evidence="2 3">LHW63014</strain>
    </source>
</reference>
<gene>
    <name evidence="2" type="ORF">D0Q02_04585</name>
</gene>
<protein>
    <submittedName>
        <fullName evidence="2">DUF998 domain-containing protein</fullName>
    </submittedName>
</protein>
<dbReference type="AlphaFoldDB" id="A0A372G470"/>
<keyword evidence="3" id="KW-1185">Reference proteome</keyword>
<dbReference type="InterPro" id="IPR009339">
    <property type="entry name" value="DUF998"/>
</dbReference>
<evidence type="ECO:0000313" key="3">
    <source>
        <dbReference type="Proteomes" id="UP000262621"/>
    </source>
</evidence>
<evidence type="ECO:0000313" key="2">
    <source>
        <dbReference type="EMBL" id="RFS47815.1"/>
    </source>
</evidence>
<keyword evidence="1" id="KW-1133">Transmembrane helix</keyword>
<feature type="transmembrane region" description="Helical" evidence="1">
    <location>
        <begin position="59"/>
        <end position="81"/>
    </location>
</feature>
<dbReference type="EMBL" id="QVFU01000002">
    <property type="protein sequence ID" value="RFS47815.1"/>
    <property type="molecule type" value="Genomic_DNA"/>
</dbReference>
<keyword evidence="1" id="KW-0472">Membrane</keyword>
<proteinExistence type="predicted"/>
<feature type="transmembrane region" description="Helical" evidence="1">
    <location>
        <begin position="158"/>
        <end position="180"/>
    </location>
</feature>
<sequence length="250" mass="25057">MAEPSTAYRRVPGWAGVAAAGAALGVLTGTALVVLAVVAGPGPGLTGYVSEAGVAESEYAWPYRIGVFSLATALFLLALALRAESRSPGLTRVEQPGVATVQRLAGHRGVALLRQVASLGGAVVLLVVGGLTTLLSGAVTCSAGCPLPPFEPATVADLVHGGASVAATAAVVFAMIAVALAPQVDQRLRRPATIAAMVALPLAVSVAAAMLFVGRGSLVGVLERLVLAVIVVWGLTTALTLASARRPERS</sequence>
<evidence type="ECO:0000256" key="1">
    <source>
        <dbReference type="SAM" id="Phobius"/>
    </source>
</evidence>